<dbReference type="EMBL" id="PPSW01000005">
    <property type="protein sequence ID" value="TLX48735.1"/>
    <property type="molecule type" value="Genomic_DNA"/>
</dbReference>
<evidence type="ECO:0000313" key="2">
    <source>
        <dbReference type="EMBL" id="TLX48735.1"/>
    </source>
</evidence>
<keyword evidence="1" id="KW-0472">Membrane</keyword>
<dbReference type="RefSeq" id="WP_138478402.1">
    <property type="nucleotide sequence ID" value="NZ_PPSW01000005.1"/>
</dbReference>
<keyword evidence="1" id="KW-0812">Transmembrane</keyword>
<organism evidence="2 3">
    <name type="scientific">Pseudoalteromonas phenolica</name>
    <dbReference type="NCBI Taxonomy" id="161398"/>
    <lineage>
        <taxon>Bacteria</taxon>
        <taxon>Pseudomonadati</taxon>
        <taxon>Pseudomonadota</taxon>
        <taxon>Gammaproteobacteria</taxon>
        <taxon>Alteromonadales</taxon>
        <taxon>Pseudoalteromonadaceae</taxon>
        <taxon>Pseudoalteromonas</taxon>
    </lineage>
</organism>
<feature type="transmembrane region" description="Helical" evidence="1">
    <location>
        <begin position="20"/>
        <end position="38"/>
    </location>
</feature>
<sequence>MIDIQYIFGELLHLNPIARFLFGHIATFLFFMVLLINFGRTSVNNINRLNKEQTYEPLTLSLVMFISYSILLPIEYSYWFSELRSVYLPNSLYFALDLLTIVFIHRFFKLKSETGKLCCLYLLVALSVNSLLFLLLQMDFLLTYHRLKEEGYWWFWTVFSYGINGSDLIMVLVLVVQKDFLGWYKLSKKIKGAYSRP</sequence>
<feature type="transmembrane region" description="Helical" evidence="1">
    <location>
        <begin position="91"/>
        <end position="108"/>
    </location>
</feature>
<reference evidence="2 3" key="1">
    <citation type="submission" date="2018-01" db="EMBL/GenBank/DDBJ databases">
        <title>Co-occurrence of chitin degradation, pigmentation and bioactivity in marine Pseudoalteromonas.</title>
        <authorList>
            <person name="Paulsen S."/>
            <person name="Gram L."/>
            <person name="Machado H."/>
        </authorList>
    </citation>
    <scope>NUCLEOTIDE SEQUENCE [LARGE SCALE GENOMIC DNA]</scope>
    <source>
        <strain evidence="2 3">S3663</strain>
    </source>
</reference>
<dbReference type="Proteomes" id="UP000309186">
    <property type="component" value="Unassembled WGS sequence"/>
</dbReference>
<name>A0A5R9Q6X6_9GAMM</name>
<feature type="transmembrane region" description="Helical" evidence="1">
    <location>
        <begin position="120"/>
        <end position="141"/>
    </location>
</feature>
<evidence type="ECO:0000256" key="1">
    <source>
        <dbReference type="SAM" id="Phobius"/>
    </source>
</evidence>
<keyword evidence="1" id="KW-1133">Transmembrane helix</keyword>
<protein>
    <submittedName>
        <fullName evidence="2">Uncharacterized protein</fullName>
    </submittedName>
</protein>
<comment type="caution">
    <text evidence="2">The sequence shown here is derived from an EMBL/GenBank/DDBJ whole genome shotgun (WGS) entry which is preliminary data.</text>
</comment>
<accession>A0A5R9Q6X6</accession>
<gene>
    <name evidence="2" type="ORF">C1E24_02375</name>
</gene>
<proteinExistence type="predicted"/>
<feature type="transmembrane region" description="Helical" evidence="1">
    <location>
        <begin position="58"/>
        <end position="79"/>
    </location>
</feature>
<dbReference type="OrthoDB" id="6305908at2"/>
<feature type="transmembrane region" description="Helical" evidence="1">
    <location>
        <begin position="153"/>
        <end position="176"/>
    </location>
</feature>
<evidence type="ECO:0000313" key="3">
    <source>
        <dbReference type="Proteomes" id="UP000309186"/>
    </source>
</evidence>
<dbReference type="AlphaFoldDB" id="A0A5R9Q6X6"/>